<dbReference type="Gene3D" id="3.90.1150.10">
    <property type="entry name" value="Aspartate Aminotransferase, domain 1"/>
    <property type="match status" value="1"/>
</dbReference>
<comment type="cofactor">
    <cofactor evidence="1">
        <name>pyridoxal 5'-phosphate</name>
        <dbReference type="ChEBI" id="CHEBI:597326"/>
    </cofactor>
</comment>
<evidence type="ECO:0000313" key="5">
    <source>
        <dbReference type="Proteomes" id="UP000018837"/>
    </source>
</evidence>
<name>W2C513_9BACT</name>
<evidence type="ECO:0000259" key="3">
    <source>
        <dbReference type="Pfam" id="PF00155"/>
    </source>
</evidence>
<dbReference type="GO" id="GO:0030170">
    <property type="term" value="F:pyridoxal phosphate binding"/>
    <property type="evidence" value="ECO:0007669"/>
    <property type="project" value="InterPro"/>
</dbReference>
<dbReference type="InterPro" id="IPR015422">
    <property type="entry name" value="PyrdxlP-dep_Trfase_small"/>
</dbReference>
<evidence type="ECO:0000256" key="2">
    <source>
        <dbReference type="ARBA" id="ARBA00022679"/>
    </source>
</evidence>
<evidence type="ECO:0000256" key="1">
    <source>
        <dbReference type="ARBA" id="ARBA00001933"/>
    </source>
</evidence>
<dbReference type="CDD" id="cd06454">
    <property type="entry name" value="KBL_like"/>
    <property type="match status" value="1"/>
</dbReference>
<evidence type="ECO:0000313" key="4">
    <source>
        <dbReference type="EMBL" id="ETK02314.1"/>
    </source>
</evidence>
<feature type="domain" description="Aminotransferase class I/classII large" evidence="3">
    <location>
        <begin position="64"/>
        <end position="401"/>
    </location>
</feature>
<dbReference type="InterPro" id="IPR004839">
    <property type="entry name" value="Aminotransferase_I/II_large"/>
</dbReference>
<dbReference type="InterPro" id="IPR015421">
    <property type="entry name" value="PyrdxlP-dep_Trfase_major"/>
</dbReference>
<organism evidence="4 5">
    <name type="scientific">Tannerella sp. oral taxon BU063 isolate Cell 2</name>
    <dbReference type="NCBI Taxonomy" id="1411148"/>
    <lineage>
        <taxon>Bacteria</taxon>
        <taxon>Pseudomonadati</taxon>
        <taxon>Bacteroidota</taxon>
        <taxon>Bacteroidia</taxon>
        <taxon>Bacteroidales</taxon>
        <taxon>Tannerellaceae</taxon>
        <taxon>Tannerella</taxon>
    </lineage>
</organism>
<protein>
    <recommendedName>
        <fullName evidence="3">Aminotransferase class I/classII large domain-containing protein</fullName>
    </recommendedName>
</protein>
<dbReference type="PANTHER" id="PTHR13693">
    <property type="entry name" value="CLASS II AMINOTRANSFERASE/8-AMINO-7-OXONONANOATE SYNTHASE"/>
    <property type="match status" value="1"/>
</dbReference>
<dbReference type="InterPro" id="IPR015424">
    <property type="entry name" value="PyrdxlP-dep_Trfase"/>
</dbReference>
<sequence>MDYRQYSLRDFENNGQPITQRARDFFLYSSYMAENRQNNYRLALESGTGSSIVLHQTNDFGKKDFIGFVSNDYLGFSQHPKVVEAGNVALHKYGAGSGASPLIGGLLEIHQHLEQKIAAFFGQEDAITFTSGFGTNAGVLNALLGQSDLAILDMYVHTSVISGCARTNTKRFLHNNMADLERILENTSNRYANRVIVVDGVYSQDGDIAPLNVICEIAHRHGAFLIVDDAHGIGIWGNTGRGISEHFSVLKSVDLITGTFSKTFGSVGGYAVGNKEIINLLKYFSNENIFSAAATPQSVGSIMKAIDLIDEEPIWRSRIWDNINHFKIGLESIGIDFGKTNSAIFPIMVRDNTKAMKMADILYQNGIFVNPILYPAVPKKQTRLRMSILATHTFEQLDKTLNLLEWLFKQQ</sequence>
<dbReference type="EMBL" id="AYUF01000367">
    <property type="protein sequence ID" value="ETK02314.1"/>
    <property type="molecule type" value="Genomic_DNA"/>
</dbReference>
<proteinExistence type="predicted"/>
<reference evidence="4 5" key="1">
    <citation type="submission" date="2013-11" db="EMBL/GenBank/DDBJ databases">
        <title>Single cell genomics of uncultured Tannerella BU063 (oral taxon 286).</title>
        <authorList>
            <person name="Beall C.J."/>
            <person name="Campbell A.G."/>
            <person name="Griffen A.L."/>
            <person name="Podar M."/>
            <person name="Leys E.J."/>
        </authorList>
    </citation>
    <scope>NUCLEOTIDE SEQUENCE [LARGE SCALE GENOMIC DNA]</scope>
    <source>
        <strain evidence="4">Cell 2</strain>
    </source>
</reference>
<comment type="caution">
    <text evidence="4">The sequence shown here is derived from an EMBL/GenBank/DDBJ whole genome shotgun (WGS) entry which is preliminary data.</text>
</comment>
<dbReference type="InterPro" id="IPR050087">
    <property type="entry name" value="AON_synthase_class-II"/>
</dbReference>
<dbReference type="PATRIC" id="fig|1411148.3.peg.697"/>
<dbReference type="AlphaFoldDB" id="W2C513"/>
<gene>
    <name evidence="4" type="ORF">N425_04915</name>
</gene>
<dbReference type="Gene3D" id="3.40.640.10">
    <property type="entry name" value="Type I PLP-dependent aspartate aminotransferase-like (Major domain)"/>
    <property type="match status" value="1"/>
</dbReference>
<dbReference type="Pfam" id="PF00155">
    <property type="entry name" value="Aminotran_1_2"/>
    <property type="match status" value="1"/>
</dbReference>
<dbReference type="Proteomes" id="UP000018837">
    <property type="component" value="Unassembled WGS sequence"/>
</dbReference>
<dbReference type="GO" id="GO:0016740">
    <property type="term" value="F:transferase activity"/>
    <property type="evidence" value="ECO:0007669"/>
    <property type="project" value="UniProtKB-KW"/>
</dbReference>
<dbReference type="SUPFAM" id="SSF53383">
    <property type="entry name" value="PLP-dependent transferases"/>
    <property type="match status" value="1"/>
</dbReference>
<keyword evidence="2" id="KW-0808">Transferase</keyword>
<accession>W2C513</accession>